<dbReference type="EMBL" id="BQXS01000236">
    <property type="protein sequence ID" value="GKT28315.1"/>
    <property type="molecule type" value="Genomic_DNA"/>
</dbReference>
<feature type="region of interest" description="Disordered" evidence="1">
    <location>
        <begin position="101"/>
        <end position="120"/>
    </location>
</feature>
<feature type="region of interest" description="Disordered" evidence="1">
    <location>
        <begin position="45"/>
        <end position="66"/>
    </location>
</feature>
<organism evidence="2 3">
    <name type="scientific">Aduncisulcus paluster</name>
    <dbReference type="NCBI Taxonomy" id="2918883"/>
    <lineage>
        <taxon>Eukaryota</taxon>
        <taxon>Metamonada</taxon>
        <taxon>Carpediemonas-like organisms</taxon>
        <taxon>Aduncisulcus</taxon>
    </lineage>
</organism>
<dbReference type="Proteomes" id="UP001057375">
    <property type="component" value="Unassembled WGS sequence"/>
</dbReference>
<feature type="compositionally biased region" description="Basic residues" evidence="1">
    <location>
        <begin position="197"/>
        <end position="211"/>
    </location>
</feature>
<protein>
    <recommendedName>
        <fullName evidence="4">Natural killer-tumor recognition protein</fullName>
    </recommendedName>
</protein>
<reference evidence="2" key="1">
    <citation type="submission" date="2022-03" db="EMBL/GenBank/DDBJ databases">
        <title>Draft genome sequence of Aduncisulcus paluster, a free-living microaerophilic Fornicata.</title>
        <authorList>
            <person name="Yuyama I."/>
            <person name="Kume K."/>
            <person name="Tamura T."/>
            <person name="Inagaki Y."/>
            <person name="Hashimoto T."/>
        </authorList>
    </citation>
    <scope>NUCLEOTIDE SEQUENCE</scope>
    <source>
        <strain evidence="2">NY0171</strain>
    </source>
</reference>
<sequence>DDSVATVVQVRDDASLSLEHASLQEELHGTASDLLDGEARITVKRRVKKSKKSSKKSSKISKKKLSKIDGIEAGESVEKGVDSADTGPVLVDYGVVFEDKVKKSKKSSKKSSKISKKKLSKIDGIEAGESVEKGVDSADTGPVLVDYGVVFEDKVKKSKHKSAVNKMKRKKKMKKEGKEGHDEGDTREEIGVEKYVKTSKRKKKSKKHKPKLLSPIKSEELE</sequence>
<feature type="region of interest" description="Disordered" evidence="1">
    <location>
        <begin position="156"/>
        <end position="222"/>
    </location>
</feature>
<feature type="compositionally biased region" description="Basic and acidic residues" evidence="1">
    <location>
        <begin position="176"/>
        <end position="196"/>
    </location>
</feature>
<feature type="compositionally biased region" description="Basic residues" evidence="1">
    <location>
        <begin position="156"/>
        <end position="175"/>
    </location>
</feature>
<evidence type="ECO:0008006" key="4">
    <source>
        <dbReference type="Google" id="ProtNLM"/>
    </source>
</evidence>
<feature type="non-terminal residue" evidence="2">
    <location>
        <position position="1"/>
    </location>
</feature>
<gene>
    <name evidence="2" type="ORF">ADUPG1_000575</name>
</gene>
<feature type="compositionally biased region" description="Basic residues" evidence="1">
    <location>
        <begin position="45"/>
        <end position="65"/>
    </location>
</feature>
<feature type="compositionally biased region" description="Basic residues" evidence="1">
    <location>
        <begin position="102"/>
        <end position="119"/>
    </location>
</feature>
<name>A0ABQ5K711_9EUKA</name>
<keyword evidence="3" id="KW-1185">Reference proteome</keyword>
<evidence type="ECO:0000313" key="2">
    <source>
        <dbReference type="EMBL" id="GKT28315.1"/>
    </source>
</evidence>
<evidence type="ECO:0000256" key="1">
    <source>
        <dbReference type="SAM" id="MobiDB-lite"/>
    </source>
</evidence>
<evidence type="ECO:0000313" key="3">
    <source>
        <dbReference type="Proteomes" id="UP001057375"/>
    </source>
</evidence>
<comment type="caution">
    <text evidence="2">The sequence shown here is derived from an EMBL/GenBank/DDBJ whole genome shotgun (WGS) entry which is preliminary data.</text>
</comment>
<proteinExistence type="predicted"/>
<accession>A0ABQ5K711</accession>